<dbReference type="GeneID" id="91569092"/>
<dbReference type="InterPro" id="IPR043917">
    <property type="entry name" value="DUF5753"/>
</dbReference>
<evidence type="ECO:0000313" key="3">
    <source>
        <dbReference type="Proteomes" id="UP001519291"/>
    </source>
</evidence>
<dbReference type="InterPro" id="IPR010982">
    <property type="entry name" value="Lambda_DNA-bd_dom_sf"/>
</dbReference>
<proteinExistence type="predicted"/>
<reference evidence="2 3" key="1">
    <citation type="submission" date="2021-03" db="EMBL/GenBank/DDBJ databases">
        <title>Sequencing the genomes of 1000 actinobacteria strains.</title>
        <authorList>
            <person name="Klenk H.-P."/>
        </authorList>
    </citation>
    <scope>NUCLEOTIDE SEQUENCE [LARGE SCALE GENOMIC DNA]</scope>
    <source>
        <strain evidence="2 3">DSM 41480</strain>
    </source>
</reference>
<protein>
    <submittedName>
        <fullName evidence="2">Transcriptional regulator with XRE-family HTH domain</fullName>
    </submittedName>
</protein>
<dbReference type="RefSeq" id="WP_209514793.1">
    <property type="nucleotide sequence ID" value="NZ_JAGIOH010000001.1"/>
</dbReference>
<dbReference type="SUPFAM" id="SSF47413">
    <property type="entry name" value="lambda repressor-like DNA-binding domains"/>
    <property type="match status" value="1"/>
</dbReference>
<dbReference type="EMBL" id="JAGIOH010000001">
    <property type="protein sequence ID" value="MBP2402760.1"/>
    <property type="molecule type" value="Genomic_DNA"/>
</dbReference>
<organism evidence="2 3">
    <name type="scientific">Streptomyces syringium</name>
    <dbReference type="NCBI Taxonomy" id="76729"/>
    <lineage>
        <taxon>Bacteria</taxon>
        <taxon>Bacillati</taxon>
        <taxon>Actinomycetota</taxon>
        <taxon>Actinomycetes</taxon>
        <taxon>Kitasatosporales</taxon>
        <taxon>Streptomycetaceae</taxon>
        <taxon>Streptomyces</taxon>
    </lineage>
</organism>
<dbReference type="Pfam" id="PF19054">
    <property type="entry name" value="DUF5753"/>
    <property type="match status" value="1"/>
</dbReference>
<dbReference type="CDD" id="cd00093">
    <property type="entry name" value="HTH_XRE"/>
    <property type="match status" value="1"/>
</dbReference>
<feature type="domain" description="DUF5753" evidence="1">
    <location>
        <begin position="109"/>
        <end position="277"/>
    </location>
</feature>
<evidence type="ECO:0000313" key="2">
    <source>
        <dbReference type="EMBL" id="MBP2402760.1"/>
    </source>
</evidence>
<sequence length="283" mass="31243">MTEDQSAQDNRVSTVLGRRLGGELLQLRTKAGLTQGQASKALTSSTAKVAKMERGWVPMRDPDIRALCELYGATEPTVVGGLLELARIDRERRKVKGWWNDLPLIAALKEYVSLESVATSVKSWQVSYVPGLLQTPAYVRALRPDDQFVQTRINRQQRLADNPPLSFWAVVHEAALRCLVGGRDVMGGQLEHLRRISKKPHITLQVLPFKAGSHRALGASFNILSFSDPGAMDVVFMEVPLTQRWVEGGEEASQHAALFADVAAQALSPEDSRAFITTMSKEL</sequence>
<evidence type="ECO:0000259" key="1">
    <source>
        <dbReference type="Pfam" id="PF19054"/>
    </source>
</evidence>
<name>A0ABS4Y1X1_9ACTN</name>
<dbReference type="Gene3D" id="1.10.260.40">
    <property type="entry name" value="lambda repressor-like DNA-binding domains"/>
    <property type="match status" value="1"/>
</dbReference>
<dbReference type="InterPro" id="IPR001387">
    <property type="entry name" value="Cro/C1-type_HTH"/>
</dbReference>
<gene>
    <name evidence="2" type="ORF">JO379_002229</name>
</gene>
<comment type="caution">
    <text evidence="2">The sequence shown here is derived from an EMBL/GenBank/DDBJ whole genome shotgun (WGS) entry which is preliminary data.</text>
</comment>
<dbReference type="Proteomes" id="UP001519291">
    <property type="component" value="Unassembled WGS sequence"/>
</dbReference>
<accession>A0ABS4Y1X1</accession>
<dbReference type="Pfam" id="PF13560">
    <property type="entry name" value="HTH_31"/>
    <property type="match status" value="1"/>
</dbReference>
<keyword evidence="3" id="KW-1185">Reference proteome</keyword>